<sequence length="71" mass="7586">APLSSPPPPAPLTPPGSFQVPSPPGTRHFQWGPRETMRVGGRFQPASGRQKEKLAKKVGGAWSQLCQPDQA</sequence>
<protein>
    <submittedName>
        <fullName evidence="2">Uncharacterized protein</fullName>
    </submittedName>
</protein>
<keyword evidence="3" id="KW-1185">Reference proteome</keyword>
<reference evidence="2 3" key="1">
    <citation type="submission" date="2018-10" db="EMBL/GenBank/DDBJ databases">
        <authorList>
            <person name="Ekblom R."/>
            <person name="Jareborg N."/>
        </authorList>
    </citation>
    <scope>NUCLEOTIDE SEQUENCE [LARGE SCALE GENOMIC DNA]</scope>
    <source>
        <tissue evidence="2">Muscle</tissue>
    </source>
</reference>
<comment type="caution">
    <text evidence="2">The sequence shown here is derived from an EMBL/GenBank/DDBJ whole genome shotgun (WGS) entry which is preliminary data.</text>
</comment>
<dbReference type="Proteomes" id="UP000269945">
    <property type="component" value="Unassembled WGS sequence"/>
</dbReference>
<accession>A0A9X9M689</accession>
<proteinExistence type="predicted"/>
<evidence type="ECO:0000313" key="2">
    <source>
        <dbReference type="EMBL" id="VCX37597.1"/>
    </source>
</evidence>
<evidence type="ECO:0000313" key="3">
    <source>
        <dbReference type="Proteomes" id="UP000269945"/>
    </source>
</evidence>
<evidence type="ECO:0000256" key="1">
    <source>
        <dbReference type="SAM" id="MobiDB-lite"/>
    </source>
</evidence>
<feature type="compositionally biased region" description="Pro residues" evidence="1">
    <location>
        <begin position="1"/>
        <end position="14"/>
    </location>
</feature>
<dbReference type="AlphaFoldDB" id="A0A9X9M689"/>
<feature type="region of interest" description="Disordered" evidence="1">
    <location>
        <begin position="1"/>
        <end position="32"/>
    </location>
</feature>
<name>A0A9X9M689_GULGU</name>
<gene>
    <name evidence="2" type="ORF">BN2614_LOCUS3</name>
</gene>
<organism evidence="2 3">
    <name type="scientific">Gulo gulo</name>
    <name type="common">Wolverine</name>
    <name type="synonym">Gluton</name>
    <dbReference type="NCBI Taxonomy" id="48420"/>
    <lineage>
        <taxon>Eukaryota</taxon>
        <taxon>Metazoa</taxon>
        <taxon>Chordata</taxon>
        <taxon>Craniata</taxon>
        <taxon>Vertebrata</taxon>
        <taxon>Euteleostomi</taxon>
        <taxon>Mammalia</taxon>
        <taxon>Eutheria</taxon>
        <taxon>Laurasiatheria</taxon>
        <taxon>Carnivora</taxon>
        <taxon>Caniformia</taxon>
        <taxon>Musteloidea</taxon>
        <taxon>Mustelidae</taxon>
        <taxon>Guloninae</taxon>
        <taxon>Gulo</taxon>
    </lineage>
</organism>
<feature type="region of interest" description="Disordered" evidence="1">
    <location>
        <begin position="45"/>
        <end position="71"/>
    </location>
</feature>
<feature type="non-terminal residue" evidence="2">
    <location>
        <position position="1"/>
    </location>
</feature>
<dbReference type="EMBL" id="CYRY02043305">
    <property type="protein sequence ID" value="VCX37597.1"/>
    <property type="molecule type" value="Genomic_DNA"/>
</dbReference>